<name>C7NJW9_KYTSD</name>
<organism evidence="2 3">
    <name type="scientific">Kytococcus sedentarius (strain ATCC 14392 / DSM 20547 / JCM 11482 / CCUG 33030 / NBRC 15357 / NCTC 11040 / CCM 314 / 541)</name>
    <name type="common">Micrococcus sedentarius</name>
    <dbReference type="NCBI Taxonomy" id="478801"/>
    <lineage>
        <taxon>Bacteria</taxon>
        <taxon>Bacillati</taxon>
        <taxon>Actinomycetota</taxon>
        <taxon>Actinomycetes</taxon>
        <taxon>Micrococcales</taxon>
        <taxon>Kytococcaceae</taxon>
        <taxon>Kytococcus</taxon>
    </lineage>
</organism>
<protein>
    <recommendedName>
        <fullName evidence="4">Tat pathway signal sequence domain protein</fullName>
    </recommendedName>
</protein>
<keyword evidence="1" id="KW-0732">Signal</keyword>
<evidence type="ECO:0008006" key="4">
    <source>
        <dbReference type="Google" id="ProtNLM"/>
    </source>
</evidence>
<dbReference type="RefSeq" id="WP_015779841.1">
    <property type="nucleotide sequence ID" value="NC_013169.1"/>
</dbReference>
<feature type="signal peptide" evidence="1">
    <location>
        <begin position="1"/>
        <end position="32"/>
    </location>
</feature>
<dbReference type="Proteomes" id="UP000006666">
    <property type="component" value="Chromosome"/>
</dbReference>
<reference evidence="2 3" key="1">
    <citation type="journal article" date="2009" name="Stand. Genomic Sci.">
        <title>Complete genome sequence of Kytococcus sedentarius type strain (541).</title>
        <authorList>
            <person name="Sims D."/>
            <person name="Brettin T."/>
            <person name="Detter J.C."/>
            <person name="Han C."/>
            <person name="Lapidus A."/>
            <person name="Copeland A."/>
            <person name="Glavina Del Rio T."/>
            <person name="Nolan M."/>
            <person name="Chen F."/>
            <person name="Lucas S."/>
            <person name="Tice H."/>
            <person name="Cheng J.F."/>
            <person name="Bruce D."/>
            <person name="Goodwin L."/>
            <person name="Pitluck S."/>
            <person name="Ovchinnikova G."/>
            <person name="Pati A."/>
            <person name="Ivanova N."/>
            <person name="Mavrommatis K."/>
            <person name="Chen A."/>
            <person name="Palaniappan K."/>
            <person name="D'haeseleer P."/>
            <person name="Chain P."/>
            <person name="Bristow J."/>
            <person name="Eisen J.A."/>
            <person name="Markowitz V."/>
            <person name="Hugenholtz P."/>
            <person name="Schneider S."/>
            <person name="Goker M."/>
            <person name="Pukall R."/>
            <person name="Kyrpides N.C."/>
            <person name="Klenk H.P."/>
        </authorList>
    </citation>
    <scope>NUCLEOTIDE SEQUENCE [LARGE SCALE GENOMIC DNA]</scope>
    <source>
        <strain evidence="3">ATCC 14392 / DSM 20547 / JCM 11482 / CCUG 33030 / NBRC 15357 / NCTC 11040 / CCM 314 / 541</strain>
    </source>
</reference>
<proteinExistence type="predicted"/>
<evidence type="ECO:0000313" key="2">
    <source>
        <dbReference type="EMBL" id="ACV06901.1"/>
    </source>
</evidence>
<dbReference type="HOGENOM" id="CLU_1119388_0_0_11"/>
<gene>
    <name evidence="2" type="ordered locus">Ksed_19000</name>
</gene>
<dbReference type="PROSITE" id="PS51318">
    <property type="entry name" value="TAT"/>
    <property type="match status" value="1"/>
</dbReference>
<feature type="chain" id="PRO_5002981012" description="Tat pathway signal sequence domain protein" evidence="1">
    <location>
        <begin position="33"/>
        <end position="242"/>
    </location>
</feature>
<evidence type="ECO:0000256" key="1">
    <source>
        <dbReference type="SAM" id="SignalP"/>
    </source>
</evidence>
<sequence>MTSNTTTRRTVLRGAAWTAPAVVVAGSAPALAASTDPCEPTPVTVDWESANYVRVSPYEGYYTIPLSDGSTMQLDIRAKFENMRPNGERTTDDQLKLSTFDIGGTGEPGLILHQNDFGHRRLNGYQTVTFTFDRTLTTLDFQITDIDWNPDDFRDAVRPGSNLVATPQDTLEVTRSGFYRPKVTGATDNDSGDNNLKLHGEQITEFTVEYANHDRGYDPKEDRAQRVFFTDFELTVPPIGCP</sequence>
<dbReference type="STRING" id="478801.Ksed_19000"/>
<dbReference type="AlphaFoldDB" id="C7NJW9"/>
<dbReference type="InterPro" id="IPR006311">
    <property type="entry name" value="TAT_signal"/>
</dbReference>
<keyword evidence="3" id="KW-1185">Reference proteome</keyword>
<evidence type="ECO:0000313" key="3">
    <source>
        <dbReference type="Proteomes" id="UP000006666"/>
    </source>
</evidence>
<dbReference type="EMBL" id="CP001686">
    <property type="protein sequence ID" value="ACV06901.1"/>
    <property type="molecule type" value="Genomic_DNA"/>
</dbReference>
<accession>C7NJW9</accession>
<dbReference type="KEGG" id="kse:Ksed_19000"/>